<keyword evidence="5" id="KW-0456">Lyase</keyword>
<dbReference type="GO" id="GO:0008124">
    <property type="term" value="F:4-alpha-hydroxytetrahydrobiopterin dehydratase activity"/>
    <property type="evidence" value="ECO:0007669"/>
    <property type="project" value="UniProtKB-EC"/>
</dbReference>
<accession>A0A919QDU6</accession>
<gene>
    <name evidence="7" type="primary">phhB</name>
    <name evidence="7" type="ORF">Aph01nite_44310</name>
</gene>
<evidence type="ECO:0000256" key="2">
    <source>
        <dbReference type="ARBA" id="ARBA00006472"/>
    </source>
</evidence>
<dbReference type="CDD" id="cd00488">
    <property type="entry name" value="PCD_DCoH"/>
    <property type="match status" value="1"/>
</dbReference>
<dbReference type="Pfam" id="PF01329">
    <property type="entry name" value="Pterin_4a"/>
    <property type="match status" value="1"/>
</dbReference>
<dbReference type="RefSeq" id="WP_204042814.1">
    <property type="nucleotide sequence ID" value="NZ_BOOA01000036.1"/>
</dbReference>
<dbReference type="PANTHER" id="PTHR12599:SF0">
    <property type="entry name" value="PTERIN-4-ALPHA-CARBINOLAMINE DEHYDRATASE"/>
    <property type="match status" value="1"/>
</dbReference>
<dbReference type="PANTHER" id="PTHR12599">
    <property type="entry name" value="PTERIN-4-ALPHA-CARBINOLAMINE DEHYDRATASE"/>
    <property type="match status" value="1"/>
</dbReference>
<dbReference type="Proteomes" id="UP000640052">
    <property type="component" value="Unassembled WGS sequence"/>
</dbReference>
<comment type="similarity">
    <text evidence="2">Belongs to the pterin-4-alpha-carbinolamine dehydratase family.</text>
</comment>
<evidence type="ECO:0000313" key="8">
    <source>
        <dbReference type="Proteomes" id="UP000640052"/>
    </source>
</evidence>
<evidence type="ECO:0000256" key="3">
    <source>
        <dbReference type="ARBA" id="ARBA00013252"/>
    </source>
</evidence>
<proteinExistence type="inferred from homology"/>
<keyword evidence="8" id="KW-1185">Reference proteome</keyword>
<evidence type="ECO:0000256" key="6">
    <source>
        <dbReference type="SAM" id="MobiDB-lite"/>
    </source>
</evidence>
<dbReference type="InterPro" id="IPR036428">
    <property type="entry name" value="PCD_sf"/>
</dbReference>
<name>A0A919QDU6_9ACTN</name>
<protein>
    <recommendedName>
        <fullName evidence="4">Putative pterin-4-alpha-carbinolamine dehydratase</fullName>
        <ecNumber evidence="3">4.2.1.96</ecNumber>
    </recommendedName>
</protein>
<evidence type="ECO:0000313" key="7">
    <source>
        <dbReference type="EMBL" id="GIH26121.1"/>
    </source>
</evidence>
<evidence type="ECO:0000256" key="4">
    <source>
        <dbReference type="ARBA" id="ARBA00021735"/>
    </source>
</evidence>
<dbReference type="NCBIfam" id="NF002017">
    <property type="entry name" value="PRK00823.1-2"/>
    <property type="match status" value="1"/>
</dbReference>
<evidence type="ECO:0000256" key="1">
    <source>
        <dbReference type="ARBA" id="ARBA00001554"/>
    </source>
</evidence>
<comment type="catalytic activity">
    <reaction evidence="1">
        <text>(4aS,6R)-4a-hydroxy-L-erythro-5,6,7,8-tetrahydrobiopterin = (6R)-L-erythro-6,7-dihydrobiopterin + H2O</text>
        <dbReference type="Rhea" id="RHEA:11920"/>
        <dbReference type="ChEBI" id="CHEBI:15377"/>
        <dbReference type="ChEBI" id="CHEBI:15642"/>
        <dbReference type="ChEBI" id="CHEBI:43120"/>
        <dbReference type="EC" id="4.2.1.96"/>
    </reaction>
</comment>
<reference evidence="7" key="1">
    <citation type="submission" date="2021-01" db="EMBL/GenBank/DDBJ databases">
        <title>Whole genome shotgun sequence of Acrocarpospora phusangensis NBRC 108782.</title>
        <authorList>
            <person name="Komaki H."/>
            <person name="Tamura T."/>
        </authorList>
    </citation>
    <scope>NUCLEOTIDE SEQUENCE</scope>
    <source>
        <strain evidence="7">NBRC 108782</strain>
    </source>
</reference>
<dbReference type="EMBL" id="BOOA01000036">
    <property type="protein sequence ID" value="GIH26121.1"/>
    <property type="molecule type" value="Genomic_DNA"/>
</dbReference>
<dbReference type="InterPro" id="IPR001533">
    <property type="entry name" value="Pterin_deHydtase"/>
</dbReference>
<feature type="region of interest" description="Disordered" evidence="6">
    <location>
        <begin position="1"/>
        <end position="23"/>
    </location>
</feature>
<organism evidence="7 8">
    <name type="scientific">Acrocarpospora phusangensis</name>
    <dbReference type="NCBI Taxonomy" id="1070424"/>
    <lineage>
        <taxon>Bacteria</taxon>
        <taxon>Bacillati</taxon>
        <taxon>Actinomycetota</taxon>
        <taxon>Actinomycetes</taxon>
        <taxon>Streptosporangiales</taxon>
        <taxon>Streptosporangiaceae</taxon>
        <taxon>Acrocarpospora</taxon>
    </lineage>
</organism>
<dbReference type="GO" id="GO:0006729">
    <property type="term" value="P:tetrahydrobiopterin biosynthetic process"/>
    <property type="evidence" value="ECO:0007669"/>
    <property type="project" value="InterPro"/>
</dbReference>
<evidence type="ECO:0000256" key="5">
    <source>
        <dbReference type="ARBA" id="ARBA00023239"/>
    </source>
</evidence>
<dbReference type="SUPFAM" id="SSF55248">
    <property type="entry name" value="PCD-like"/>
    <property type="match status" value="1"/>
</dbReference>
<dbReference type="EC" id="4.2.1.96" evidence="3"/>
<dbReference type="Gene3D" id="3.30.1360.20">
    <property type="entry name" value="Transcriptional coactivator/pterin dehydratase"/>
    <property type="match status" value="1"/>
</dbReference>
<dbReference type="AlphaFoldDB" id="A0A919QDU6"/>
<sequence>MDASTAGRPEPASWTRDGDTLRRTVTAPGFPAAIEIVVAVADQAERMNHHPDIDIRWRTLHFALTTHDAGGLTDLDYELAAHIDRIAAEHGGS</sequence>
<comment type="caution">
    <text evidence="7">The sequence shown here is derived from an EMBL/GenBank/DDBJ whole genome shotgun (WGS) entry which is preliminary data.</text>
</comment>